<dbReference type="GeneID" id="6994717"/>
<feature type="compositionally biased region" description="Polar residues" evidence="1">
    <location>
        <begin position="308"/>
        <end position="325"/>
    </location>
</feature>
<feature type="region of interest" description="Disordered" evidence="1">
    <location>
        <begin position="281"/>
        <end position="325"/>
    </location>
</feature>
<organism evidence="2 3">
    <name type="scientific">Cryptosporidium muris (strain RN66)</name>
    <dbReference type="NCBI Taxonomy" id="441375"/>
    <lineage>
        <taxon>Eukaryota</taxon>
        <taxon>Sar</taxon>
        <taxon>Alveolata</taxon>
        <taxon>Apicomplexa</taxon>
        <taxon>Conoidasida</taxon>
        <taxon>Coccidia</taxon>
        <taxon>Eucoccidiorida</taxon>
        <taxon>Eimeriorina</taxon>
        <taxon>Cryptosporidiidae</taxon>
        <taxon>Cryptosporidium</taxon>
    </lineage>
</organism>
<dbReference type="AlphaFoldDB" id="B6AB87"/>
<evidence type="ECO:0000313" key="2">
    <source>
        <dbReference type="EMBL" id="EEA05639.1"/>
    </source>
</evidence>
<keyword evidence="3" id="KW-1185">Reference proteome</keyword>
<dbReference type="EMBL" id="DS989727">
    <property type="protein sequence ID" value="EEA05639.1"/>
    <property type="molecule type" value="Genomic_DNA"/>
</dbReference>
<evidence type="ECO:0000256" key="1">
    <source>
        <dbReference type="SAM" id="MobiDB-lite"/>
    </source>
</evidence>
<name>B6AB87_CRYMR</name>
<sequence length="468" mass="53676">MFLSALDKLKEQQRLPVKYNEQIKYIERDPNDIEIPKSRIYSLHELLDAAALRGDKQENPKKSKIRRATSRYISPKYNESEPSTCSTPTVGLIRICRNTVVTNSSNDDNNKQTLENRENKVILNTDSCKSKIASSKIKTDKCETKYYNSRNNSKSLKKTKEVLENVINKGEIGLNNKSSSEYCESTIEDKLTRNVRSSKIKKSSIKSDYQKVKNKDKLLKKKYKDISESSFFCNMVISPDSSNRNSKSCYTLDEYNENFIISSPDKLEILYSMSTGLTPLNNKNKSTSKINKKRTSKKKSRESDGNSDKNIFSNPNISDKTNSDNLNHSYSEEIDKGIISDILCNLTNCSKITKGEIIKQNNFILQLNEKLSNRNKKVESCNTNIKSGKNKNTSNLELQSVLNNILTNESLKIKQIEDKEHKHELLWALNEDPKLLSIDEKETLYQEYIVTDDYKESEDLGDIEIINK</sequence>
<dbReference type="VEuPathDB" id="CryptoDB:CMU_026470"/>
<protein>
    <submittedName>
        <fullName evidence="2">Uncharacterized protein</fullName>
    </submittedName>
</protein>
<dbReference type="RefSeq" id="XP_002139988.1">
    <property type="nucleotide sequence ID" value="XM_002139952.1"/>
</dbReference>
<gene>
    <name evidence="2" type="ORF">CMU_026470</name>
</gene>
<evidence type="ECO:0000313" key="3">
    <source>
        <dbReference type="Proteomes" id="UP000001460"/>
    </source>
</evidence>
<proteinExistence type="predicted"/>
<feature type="compositionally biased region" description="Basic residues" evidence="1">
    <location>
        <begin position="290"/>
        <end position="300"/>
    </location>
</feature>
<dbReference type="OrthoDB" id="10314189at2759"/>
<accession>B6AB87</accession>
<dbReference type="Proteomes" id="UP000001460">
    <property type="component" value="Unassembled WGS sequence"/>
</dbReference>
<reference evidence="2" key="1">
    <citation type="submission" date="2008-06" db="EMBL/GenBank/DDBJ databases">
        <authorList>
            <person name="Lorenzi H."/>
            <person name="Inman J."/>
            <person name="Miller J."/>
            <person name="Schobel S."/>
            <person name="Amedeo P."/>
            <person name="Caler E.V."/>
            <person name="da Silva J."/>
        </authorList>
    </citation>
    <scope>NUCLEOTIDE SEQUENCE [LARGE SCALE GENOMIC DNA]</scope>
    <source>
        <strain evidence="2">RN66</strain>
    </source>
</reference>